<dbReference type="PRINTS" id="PR01415">
    <property type="entry name" value="ANKYRIN"/>
</dbReference>
<dbReference type="PANTHER" id="PTHR24198:SF165">
    <property type="entry name" value="ANKYRIN REPEAT-CONTAINING PROTEIN-RELATED"/>
    <property type="match status" value="1"/>
</dbReference>
<evidence type="ECO:0000256" key="2">
    <source>
        <dbReference type="ARBA" id="ARBA00023043"/>
    </source>
</evidence>
<comment type="caution">
    <text evidence="4">The sequence shown here is derived from an EMBL/GenBank/DDBJ whole genome shotgun (WGS) entry which is preliminary data.</text>
</comment>
<feature type="repeat" description="ANK" evidence="3">
    <location>
        <begin position="428"/>
        <end position="462"/>
    </location>
</feature>
<dbReference type="EMBL" id="JBJJXI010000018">
    <property type="protein sequence ID" value="KAL3406678.1"/>
    <property type="molecule type" value="Genomic_DNA"/>
</dbReference>
<dbReference type="Pfam" id="PF13857">
    <property type="entry name" value="Ank_5"/>
    <property type="match status" value="1"/>
</dbReference>
<proteinExistence type="predicted"/>
<organism evidence="4 5">
    <name type="scientific">Trichogramma kaykai</name>
    <dbReference type="NCBI Taxonomy" id="54128"/>
    <lineage>
        <taxon>Eukaryota</taxon>
        <taxon>Metazoa</taxon>
        <taxon>Ecdysozoa</taxon>
        <taxon>Arthropoda</taxon>
        <taxon>Hexapoda</taxon>
        <taxon>Insecta</taxon>
        <taxon>Pterygota</taxon>
        <taxon>Neoptera</taxon>
        <taxon>Endopterygota</taxon>
        <taxon>Hymenoptera</taxon>
        <taxon>Apocrita</taxon>
        <taxon>Proctotrupomorpha</taxon>
        <taxon>Chalcidoidea</taxon>
        <taxon>Trichogrammatidae</taxon>
        <taxon>Trichogramma</taxon>
    </lineage>
</organism>
<dbReference type="AlphaFoldDB" id="A0ABD2XPJ9"/>
<feature type="repeat" description="ANK" evidence="3">
    <location>
        <begin position="583"/>
        <end position="615"/>
    </location>
</feature>
<keyword evidence="1" id="KW-0677">Repeat</keyword>
<evidence type="ECO:0000313" key="5">
    <source>
        <dbReference type="Proteomes" id="UP001627154"/>
    </source>
</evidence>
<dbReference type="SUPFAM" id="SSF48403">
    <property type="entry name" value="Ankyrin repeat"/>
    <property type="match status" value="4"/>
</dbReference>
<dbReference type="Gene3D" id="1.25.40.20">
    <property type="entry name" value="Ankyrin repeat-containing domain"/>
    <property type="match status" value="5"/>
</dbReference>
<name>A0ABD2XPJ9_9HYME</name>
<gene>
    <name evidence="4" type="ORF">TKK_000829</name>
</gene>
<dbReference type="PROSITE" id="PS50297">
    <property type="entry name" value="ANK_REP_REGION"/>
    <property type="match status" value="5"/>
</dbReference>
<reference evidence="4 5" key="1">
    <citation type="journal article" date="2024" name="bioRxiv">
        <title>A reference genome for Trichogramma kaykai: A tiny desert-dwelling parasitoid wasp with competing sex-ratio distorters.</title>
        <authorList>
            <person name="Culotta J."/>
            <person name="Lindsey A.R."/>
        </authorList>
    </citation>
    <scope>NUCLEOTIDE SEQUENCE [LARGE SCALE GENOMIC DNA]</scope>
    <source>
        <strain evidence="4 5">KSX58</strain>
    </source>
</reference>
<dbReference type="PANTHER" id="PTHR24198">
    <property type="entry name" value="ANKYRIN REPEAT AND PROTEIN KINASE DOMAIN-CONTAINING PROTEIN"/>
    <property type="match status" value="1"/>
</dbReference>
<feature type="repeat" description="ANK" evidence="3">
    <location>
        <begin position="351"/>
        <end position="383"/>
    </location>
</feature>
<evidence type="ECO:0000256" key="3">
    <source>
        <dbReference type="PROSITE-ProRule" id="PRU00023"/>
    </source>
</evidence>
<evidence type="ECO:0000313" key="4">
    <source>
        <dbReference type="EMBL" id="KAL3406678.1"/>
    </source>
</evidence>
<feature type="repeat" description="ANK" evidence="3">
    <location>
        <begin position="503"/>
        <end position="535"/>
    </location>
</feature>
<dbReference type="SMART" id="SM00248">
    <property type="entry name" value="ANK"/>
    <property type="match status" value="13"/>
</dbReference>
<keyword evidence="2 3" id="KW-0040">ANK repeat</keyword>
<evidence type="ECO:0000256" key="1">
    <source>
        <dbReference type="ARBA" id="ARBA00022737"/>
    </source>
</evidence>
<accession>A0ABD2XPJ9</accession>
<protein>
    <submittedName>
        <fullName evidence="4">Uncharacterized protein</fullName>
    </submittedName>
</protein>
<dbReference type="PROSITE" id="PS50088">
    <property type="entry name" value="ANK_REPEAT"/>
    <property type="match status" value="8"/>
</dbReference>
<feature type="repeat" description="ANK" evidence="3">
    <location>
        <begin position="736"/>
        <end position="768"/>
    </location>
</feature>
<feature type="repeat" description="ANK" evidence="3">
    <location>
        <begin position="200"/>
        <end position="228"/>
    </location>
</feature>
<keyword evidence="5" id="KW-1185">Reference proteome</keyword>
<feature type="repeat" description="ANK" evidence="3">
    <location>
        <begin position="154"/>
        <end position="186"/>
    </location>
</feature>
<dbReference type="Proteomes" id="UP001627154">
    <property type="component" value="Unassembled WGS sequence"/>
</dbReference>
<dbReference type="Pfam" id="PF12796">
    <property type="entry name" value="Ank_2"/>
    <property type="match status" value="2"/>
</dbReference>
<feature type="repeat" description="ANK" evidence="3">
    <location>
        <begin position="273"/>
        <end position="296"/>
    </location>
</feature>
<dbReference type="InterPro" id="IPR002110">
    <property type="entry name" value="Ankyrin_rpt"/>
</dbReference>
<dbReference type="InterPro" id="IPR036770">
    <property type="entry name" value="Ankyrin_rpt-contain_sf"/>
</dbReference>
<sequence length="961" mass="111597">MSTLDVAPMERHELKLEKLKRLRDGVNWADEKDRSRAVRRLYEIICNWKERLPDLRQLFPREQLEQLMVDSMNLKCQGKYNFVAKRLVKFVELCGYRDDPDSYAKKTDGLRRQRPVVHRRSTPLHHAAAKNIDYLVPGLFAIYDDYAATYADEHGLTHFHVACRFNRVEVVRAYLDLGRDPNYVARDPEDGHALEGVEPPLHTALLHNCRETAALLMRRGADPSMRNYRGETPLHSVCRRDRRYHADHLLKFFFECVRRLELPAVWVEARDRRGNAPLHLAARNNDARSVRFLLRRARASPIVRNHDQQTAMHLACQMTDADPVEMVELYHGVMDRHRLELASGVDPRDWFGWTPLNYALLNGQERVAELLIERGADPNAPNYRGNFQAGLHILARRHPSQGEQSVRMMNKIYRLTENRPRIDLRDARGNTALLLTLQHGCYRLDMFLALLARGADPNLADFQGTTPLHLICQERNRVLAWNLARLLAIRSRTEVRIDPRDEQDRTPLHYALMRRHEEICRTLLRQGADPNSVSAKDGRTLLHRVCKIRDRRRSCDRARMLLELSQSMGLSERCLQLDARDKWGNTPLHLALIAGNLELAESLLSRGADPNAVNEQGLSALHFISRASKADELARMFFRVCRSEEPARMQLLQCDSRDRKTGDRPLHLALKNGRDWTSRELMTRTWNPQAANDAGLTPLHLICKRRLDDDLIEAYFEACDAESHRLRLRLDPRDAEDRTPLQYAVASLLPRVVEALLRRGADLASFEFPPASYFQQTRRARREENFKLRLATKLMDVIEVLRHGGYELSRADCLTVANLFSTYELYESTDLDENWHEDGLFESIATQLTIPPRRGNQERRPLSLYDLVRLRPDAARRRRRLGHAEYLELTGSPGFRRLARRHRRACVARLCEFVTRRFFRDWALECFVTLTRCRLPILCCENVLSWLSNRDLWTICATSEL</sequence>